<evidence type="ECO:0000256" key="1">
    <source>
        <dbReference type="ARBA" id="ARBA00004141"/>
    </source>
</evidence>
<dbReference type="InterPro" id="IPR011547">
    <property type="entry name" value="SLC26A/SulP_dom"/>
</dbReference>
<feature type="transmembrane region" description="Helical" evidence="5">
    <location>
        <begin position="185"/>
        <end position="207"/>
    </location>
</feature>
<dbReference type="EMBL" id="JAVCAP010000036">
    <property type="protein sequence ID" value="MDP8568867.1"/>
    <property type="molecule type" value="Genomic_DNA"/>
</dbReference>
<feature type="transmembrane region" description="Helical" evidence="5">
    <location>
        <begin position="351"/>
        <end position="369"/>
    </location>
</feature>
<feature type="transmembrane region" description="Helical" evidence="5">
    <location>
        <begin position="313"/>
        <end position="331"/>
    </location>
</feature>
<dbReference type="Proteomes" id="UP001225906">
    <property type="component" value="Unassembled WGS sequence"/>
</dbReference>
<dbReference type="Pfam" id="PF01740">
    <property type="entry name" value="STAS"/>
    <property type="match status" value="1"/>
</dbReference>
<accession>A0ABT9JWD9</accession>
<feature type="transmembrane region" description="Helical" evidence="5">
    <location>
        <begin position="33"/>
        <end position="54"/>
    </location>
</feature>
<dbReference type="RefSeq" id="WP_306390649.1">
    <property type="nucleotide sequence ID" value="NZ_JAVCAP010000036.1"/>
</dbReference>
<evidence type="ECO:0000256" key="4">
    <source>
        <dbReference type="ARBA" id="ARBA00023136"/>
    </source>
</evidence>
<feature type="transmembrane region" description="Helical" evidence="5">
    <location>
        <begin position="273"/>
        <end position="292"/>
    </location>
</feature>
<feature type="transmembrane region" description="Helical" evidence="5">
    <location>
        <begin position="107"/>
        <end position="129"/>
    </location>
</feature>
<evidence type="ECO:0000256" key="5">
    <source>
        <dbReference type="SAM" id="Phobius"/>
    </source>
</evidence>
<comment type="subcellular location">
    <subcellularLocation>
        <location evidence="1">Membrane</location>
        <topology evidence="1">Multi-pass membrane protein</topology>
    </subcellularLocation>
</comment>
<keyword evidence="3 5" id="KW-1133">Transmembrane helix</keyword>
<protein>
    <submittedName>
        <fullName evidence="7">Sulfate permease</fullName>
    </submittedName>
</protein>
<sequence>MSGSPRARAGWQKVLPIVQWGAQYNRQQAFSDLTAAIIVTLMLVPQALAYAMLSGLPPEVGLYASMLPLVAYALLGTSGTLAVGPVAVAALMTASAIAPFSAQDPALGLQAAVILACISGLFLLLAGLFKLGFLANFLSHPVIAGFIAAASVLIATSQLPTLLGIDAHGDNLTDLWLSISAHLHQWHPATALFSAGTIALLVLTRLYGTRCLQQWGFNPFWAQTLSRAVPAMLVIAGTLAMHTHLPGLAEIKTVGHIPAGLPDLALPTMSPSLWQALLMPAIMISIVGYVESISVAQNLAMKRRERVRPDQELIALGVANLAASISAGQPVTGGVSRSVVNMDAGAQTPAAGLMTAIGMLLATVFLAGWLSELPRLILAASIVVAVLSLFDLSVFFHTWQRNRSDFVALLMTFAITLFINVETGISAGVLLSIGLHLYRSSRPHMAIVGQVPGTEHFRNVDRHQVALCPDVVTLRIDESLYFANARYLEQKVLEIVADTPTLKHLVLMCSAVNAIDGSALEVLEMINAHLQSLGIGFHLSEVKGPVMDILQRSHLPERLNGHIYLTQFKAYEALACFQPT</sequence>
<dbReference type="SUPFAM" id="SSF52091">
    <property type="entry name" value="SpoIIaa-like"/>
    <property type="match status" value="1"/>
</dbReference>
<dbReference type="PANTHER" id="PTHR11814">
    <property type="entry name" value="SULFATE TRANSPORTER"/>
    <property type="match status" value="1"/>
</dbReference>
<dbReference type="CDD" id="cd07042">
    <property type="entry name" value="STAS_SulP_like_sulfate_transporter"/>
    <property type="match status" value="1"/>
</dbReference>
<evidence type="ECO:0000256" key="3">
    <source>
        <dbReference type="ARBA" id="ARBA00022989"/>
    </source>
</evidence>
<feature type="transmembrane region" description="Helical" evidence="5">
    <location>
        <begin position="228"/>
        <end position="245"/>
    </location>
</feature>
<name>A0ABT9JWD9_9PROT</name>
<dbReference type="InterPro" id="IPR001902">
    <property type="entry name" value="SLC26A/SulP_fam"/>
</dbReference>
<dbReference type="InterPro" id="IPR036513">
    <property type="entry name" value="STAS_dom_sf"/>
</dbReference>
<evidence type="ECO:0000259" key="6">
    <source>
        <dbReference type="PROSITE" id="PS50801"/>
    </source>
</evidence>
<evidence type="ECO:0000256" key="2">
    <source>
        <dbReference type="ARBA" id="ARBA00022692"/>
    </source>
</evidence>
<dbReference type="NCBIfam" id="TIGR00815">
    <property type="entry name" value="sulP"/>
    <property type="match status" value="1"/>
</dbReference>
<feature type="transmembrane region" description="Helical" evidence="5">
    <location>
        <begin position="141"/>
        <end position="165"/>
    </location>
</feature>
<dbReference type="Pfam" id="PF00916">
    <property type="entry name" value="Sulfate_transp"/>
    <property type="match status" value="1"/>
</dbReference>
<feature type="domain" description="STAS" evidence="6">
    <location>
        <begin position="461"/>
        <end position="577"/>
    </location>
</feature>
<evidence type="ECO:0000313" key="7">
    <source>
        <dbReference type="EMBL" id="MDP8568867.1"/>
    </source>
</evidence>
<dbReference type="InterPro" id="IPR002645">
    <property type="entry name" value="STAS_dom"/>
</dbReference>
<comment type="caution">
    <text evidence="7">The sequence shown here is derived from an EMBL/GenBank/DDBJ whole genome shotgun (WGS) entry which is preliminary data.</text>
</comment>
<organism evidence="7 8">
    <name type="scientific">Methylophilus aquaticus</name>
    <dbReference type="NCBI Taxonomy" id="1971610"/>
    <lineage>
        <taxon>Bacteria</taxon>
        <taxon>Pseudomonadati</taxon>
        <taxon>Pseudomonadota</taxon>
        <taxon>Betaproteobacteria</taxon>
        <taxon>Nitrosomonadales</taxon>
        <taxon>Methylophilaceae</taxon>
        <taxon>Methylophilus</taxon>
    </lineage>
</organism>
<keyword evidence="4 5" id="KW-0472">Membrane</keyword>
<feature type="transmembrane region" description="Helical" evidence="5">
    <location>
        <begin position="408"/>
        <end position="435"/>
    </location>
</feature>
<dbReference type="PROSITE" id="PS50801">
    <property type="entry name" value="STAS"/>
    <property type="match status" value="1"/>
</dbReference>
<reference evidence="8" key="1">
    <citation type="journal article" date="2019" name="Int. J. Syst. Evol. Microbiol.">
        <title>The Global Catalogue of Microorganisms (GCM) 10K type strain sequencing project: providing services to taxonomists for standard genome sequencing and annotation.</title>
        <authorList>
            <consortium name="The Broad Institute Genomics Platform"/>
            <consortium name="The Broad Institute Genome Sequencing Center for Infectious Disease"/>
            <person name="Wu L."/>
            <person name="Ma J."/>
        </authorList>
    </citation>
    <scope>NUCLEOTIDE SEQUENCE [LARGE SCALE GENOMIC DNA]</scope>
    <source>
        <strain evidence="8">VKM B-3159</strain>
    </source>
</reference>
<proteinExistence type="predicted"/>
<evidence type="ECO:0000313" key="8">
    <source>
        <dbReference type="Proteomes" id="UP001225906"/>
    </source>
</evidence>
<feature type="transmembrane region" description="Helical" evidence="5">
    <location>
        <begin position="376"/>
        <end position="396"/>
    </location>
</feature>
<dbReference type="Gene3D" id="3.30.750.24">
    <property type="entry name" value="STAS domain"/>
    <property type="match status" value="1"/>
</dbReference>
<gene>
    <name evidence="7" type="primary">sulP</name>
    <name evidence="7" type="ORF">Q9291_13535</name>
</gene>
<keyword evidence="2 5" id="KW-0812">Transmembrane</keyword>
<keyword evidence="8" id="KW-1185">Reference proteome</keyword>